<protein>
    <submittedName>
        <fullName evidence="3">Glycosyltransferase family 2 protein</fullName>
    </submittedName>
</protein>
<dbReference type="Pfam" id="PF00535">
    <property type="entry name" value="Glycos_transf_2"/>
    <property type="match status" value="1"/>
</dbReference>
<keyword evidence="1" id="KW-0812">Transmembrane</keyword>
<evidence type="ECO:0000313" key="4">
    <source>
        <dbReference type="Proteomes" id="UP000596827"/>
    </source>
</evidence>
<keyword evidence="1" id="KW-1133">Transmembrane helix</keyword>
<dbReference type="EMBL" id="JACORU010000003">
    <property type="protein sequence ID" value="MBC5764754.1"/>
    <property type="molecule type" value="Genomic_DNA"/>
</dbReference>
<feature type="domain" description="Glycosyltransferase 2-like" evidence="2">
    <location>
        <begin position="8"/>
        <end position="170"/>
    </location>
</feature>
<organism evidence="3 4">
    <name type="scientific">Ramlibacter albus</name>
    <dbReference type="NCBI Taxonomy" id="2079448"/>
    <lineage>
        <taxon>Bacteria</taxon>
        <taxon>Pseudomonadati</taxon>
        <taxon>Pseudomonadota</taxon>
        <taxon>Betaproteobacteria</taxon>
        <taxon>Burkholderiales</taxon>
        <taxon>Comamonadaceae</taxon>
        <taxon>Ramlibacter</taxon>
    </lineage>
</organism>
<gene>
    <name evidence="3" type="ORF">H8R02_09855</name>
</gene>
<evidence type="ECO:0000313" key="3">
    <source>
        <dbReference type="EMBL" id="MBC5764754.1"/>
    </source>
</evidence>
<name>A0A923M8J6_9BURK</name>
<comment type="caution">
    <text evidence="3">The sequence shown here is derived from an EMBL/GenBank/DDBJ whole genome shotgun (WGS) entry which is preliminary data.</text>
</comment>
<feature type="transmembrane region" description="Helical" evidence="1">
    <location>
        <begin position="250"/>
        <end position="269"/>
    </location>
</feature>
<dbReference type="CDD" id="cd04179">
    <property type="entry name" value="DPM_DPG-synthase_like"/>
    <property type="match status" value="1"/>
</dbReference>
<dbReference type="AlphaFoldDB" id="A0A923M8J6"/>
<proteinExistence type="predicted"/>
<dbReference type="InterPro" id="IPR029044">
    <property type="entry name" value="Nucleotide-diphossugar_trans"/>
</dbReference>
<evidence type="ECO:0000259" key="2">
    <source>
        <dbReference type="Pfam" id="PF00535"/>
    </source>
</evidence>
<dbReference type="PANTHER" id="PTHR48090:SF6">
    <property type="entry name" value="SLR5056 PROTEIN"/>
    <property type="match status" value="1"/>
</dbReference>
<sequence length="318" mass="35138">MQEKIAAIIPCYRVKAHILDVIGRIGGEVGRIYVVDDACPEHTGDHVEAHCNDIRVVVVRNTENLGVGGAVMAGYRAAIADGADILVKIDGDGQMDPALVWRFVRPIAAGQADYTKGNRFYDLTEIGQMPTMRLVGNAVLSFMAKLSTGYWNVFDITNGYTAIHAKVAKHLPMDKISRRYFFETDMLFRLNIVRAVVVDVPMDAAYGSEVSNLRIRRIVGEFLAKHARNFFKRIAYNYFLRDMTVASLELVFGAALLGFGVVFGSVHWWRSAQLGLATPLGTIMLAALPTLVGLQMLLAFVGFDVANVPRRPIHIDLP</sequence>
<dbReference type="SUPFAM" id="SSF53448">
    <property type="entry name" value="Nucleotide-diphospho-sugar transferases"/>
    <property type="match status" value="1"/>
</dbReference>
<accession>A0A923M8J6</accession>
<keyword evidence="1" id="KW-0472">Membrane</keyword>
<feature type="transmembrane region" description="Helical" evidence="1">
    <location>
        <begin position="281"/>
        <end position="303"/>
    </location>
</feature>
<dbReference type="InterPro" id="IPR001173">
    <property type="entry name" value="Glyco_trans_2-like"/>
</dbReference>
<dbReference type="InterPro" id="IPR050256">
    <property type="entry name" value="Glycosyltransferase_2"/>
</dbReference>
<dbReference type="PANTHER" id="PTHR48090">
    <property type="entry name" value="UNDECAPRENYL-PHOSPHATE 4-DEOXY-4-FORMAMIDO-L-ARABINOSE TRANSFERASE-RELATED"/>
    <property type="match status" value="1"/>
</dbReference>
<dbReference type="Proteomes" id="UP000596827">
    <property type="component" value="Unassembled WGS sequence"/>
</dbReference>
<keyword evidence="4" id="KW-1185">Reference proteome</keyword>
<dbReference type="Gene3D" id="3.90.550.10">
    <property type="entry name" value="Spore Coat Polysaccharide Biosynthesis Protein SpsA, Chain A"/>
    <property type="match status" value="1"/>
</dbReference>
<evidence type="ECO:0000256" key="1">
    <source>
        <dbReference type="SAM" id="Phobius"/>
    </source>
</evidence>
<dbReference type="RefSeq" id="WP_187081229.1">
    <property type="nucleotide sequence ID" value="NZ_JACORU010000003.1"/>
</dbReference>
<reference evidence="3" key="1">
    <citation type="submission" date="2020-08" db="EMBL/GenBank/DDBJ databases">
        <title>Ramlibacter sp. GTP1 16S ribosomal RNA gene genome sequencing and assembly.</title>
        <authorList>
            <person name="Kang M."/>
        </authorList>
    </citation>
    <scope>NUCLEOTIDE SEQUENCE</scope>
    <source>
        <strain evidence="3">GTP1</strain>
    </source>
</reference>